<dbReference type="SUPFAM" id="SSF53098">
    <property type="entry name" value="Ribonuclease H-like"/>
    <property type="match status" value="1"/>
</dbReference>
<evidence type="ECO:0000313" key="4">
    <source>
        <dbReference type="Proteomes" id="UP001159363"/>
    </source>
</evidence>
<dbReference type="PANTHER" id="PTHR37984">
    <property type="entry name" value="PROTEIN CBG26694"/>
    <property type="match status" value="1"/>
</dbReference>
<name>A0ABQ9I802_9NEOP</name>
<comment type="caution">
    <text evidence="3">The sequence shown here is derived from an EMBL/GenBank/DDBJ whole genome shotgun (WGS) entry which is preliminary data.</text>
</comment>
<dbReference type="InterPro" id="IPR001584">
    <property type="entry name" value="Integrase_cat-core"/>
</dbReference>
<organism evidence="3 4">
    <name type="scientific">Dryococelus australis</name>
    <dbReference type="NCBI Taxonomy" id="614101"/>
    <lineage>
        <taxon>Eukaryota</taxon>
        <taxon>Metazoa</taxon>
        <taxon>Ecdysozoa</taxon>
        <taxon>Arthropoda</taxon>
        <taxon>Hexapoda</taxon>
        <taxon>Insecta</taxon>
        <taxon>Pterygota</taxon>
        <taxon>Neoptera</taxon>
        <taxon>Polyneoptera</taxon>
        <taxon>Phasmatodea</taxon>
        <taxon>Verophasmatodea</taxon>
        <taxon>Anareolatae</taxon>
        <taxon>Phasmatidae</taxon>
        <taxon>Eurycanthinae</taxon>
        <taxon>Dryococelus</taxon>
    </lineage>
</organism>
<dbReference type="EMBL" id="JARBHB010000002">
    <property type="protein sequence ID" value="KAJ8892751.1"/>
    <property type="molecule type" value="Genomic_DNA"/>
</dbReference>
<dbReference type="InterPro" id="IPR012337">
    <property type="entry name" value="RNaseH-like_sf"/>
</dbReference>
<feature type="region of interest" description="Disordered" evidence="1">
    <location>
        <begin position="203"/>
        <end position="225"/>
    </location>
</feature>
<sequence>MDKRIGELGNSCTAYQAARRNPATIEPQPWEFATSPWQRVHVNFLGLCNVAEVTSTAAIHTISFLNSLMARFGICTQLLSDNGPPFTSEGFQTFVRIRGIHHVTSPPYHPQYNGQAESSVKFYYMYKFKSLLLSGGKMHEKVFQFLRDVRNATQCTKGKSPTKLIFGRNIHIEYDLLHSGIAGVDGCQEKGSNMASELVVQEERGVEKSLGEVTGKTGEEGQEVA</sequence>
<dbReference type="Gene3D" id="3.30.420.10">
    <property type="entry name" value="Ribonuclease H-like superfamily/Ribonuclease H"/>
    <property type="match status" value="1"/>
</dbReference>
<accession>A0ABQ9I802</accession>
<protein>
    <recommendedName>
        <fullName evidence="2">Integrase catalytic domain-containing protein</fullName>
    </recommendedName>
</protein>
<dbReference type="Proteomes" id="UP001159363">
    <property type="component" value="Chromosome 2"/>
</dbReference>
<dbReference type="InterPro" id="IPR036397">
    <property type="entry name" value="RNaseH_sf"/>
</dbReference>
<dbReference type="PANTHER" id="PTHR37984:SF5">
    <property type="entry name" value="PROTEIN NYNRIN-LIKE"/>
    <property type="match status" value="1"/>
</dbReference>
<evidence type="ECO:0000313" key="3">
    <source>
        <dbReference type="EMBL" id="KAJ8892751.1"/>
    </source>
</evidence>
<evidence type="ECO:0000259" key="2">
    <source>
        <dbReference type="PROSITE" id="PS50994"/>
    </source>
</evidence>
<dbReference type="PROSITE" id="PS50994">
    <property type="entry name" value="INTEGRASE"/>
    <property type="match status" value="1"/>
</dbReference>
<dbReference type="InterPro" id="IPR050951">
    <property type="entry name" value="Retrovirus_Pol_polyprotein"/>
</dbReference>
<gene>
    <name evidence="3" type="ORF">PR048_005332</name>
</gene>
<evidence type="ECO:0000256" key="1">
    <source>
        <dbReference type="SAM" id="MobiDB-lite"/>
    </source>
</evidence>
<reference evidence="3 4" key="1">
    <citation type="submission" date="2023-02" db="EMBL/GenBank/DDBJ databases">
        <title>LHISI_Scaffold_Assembly.</title>
        <authorList>
            <person name="Stuart O.P."/>
            <person name="Cleave R."/>
            <person name="Magrath M.J.L."/>
            <person name="Mikheyev A.S."/>
        </authorList>
    </citation>
    <scope>NUCLEOTIDE SEQUENCE [LARGE SCALE GENOMIC DNA]</scope>
    <source>
        <strain evidence="3">Daus_M_001</strain>
        <tissue evidence="3">Leg muscle</tissue>
    </source>
</reference>
<feature type="domain" description="Integrase catalytic" evidence="2">
    <location>
        <begin position="44"/>
        <end position="169"/>
    </location>
</feature>
<keyword evidence="4" id="KW-1185">Reference proteome</keyword>
<proteinExistence type="predicted"/>